<keyword evidence="9" id="KW-0408">Iron</keyword>
<dbReference type="OrthoDB" id="354769at2759"/>
<dbReference type="GO" id="GO:0051539">
    <property type="term" value="F:4 iron, 4 sulfur cluster binding"/>
    <property type="evidence" value="ECO:0007669"/>
    <property type="project" value="UniProtKB-KW"/>
</dbReference>
<dbReference type="HOGENOM" id="CLU_019985_0_0_1"/>
<evidence type="ECO:0000256" key="2">
    <source>
        <dbReference type="ARBA" id="ARBA00001966"/>
    </source>
</evidence>
<keyword evidence="7" id="KW-0540">Nuclease</keyword>
<evidence type="ECO:0000313" key="13">
    <source>
        <dbReference type="Proteomes" id="UP000001997"/>
    </source>
</evidence>
<dbReference type="AlphaFoldDB" id="A5DAJ5"/>
<dbReference type="Proteomes" id="UP000001997">
    <property type="component" value="Unassembled WGS sequence"/>
</dbReference>
<gene>
    <name evidence="12" type="ORF">PGUG_00300</name>
</gene>
<dbReference type="FunCoup" id="A5DAJ5">
    <property type="interactions" value="19"/>
</dbReference>
<dbReference type="OMA" id="LQVMYYR"/>
<name>A5DAJ5_PICGU</name>
<dbReference type="PANTHER" id="PTHR14464">
    <property type="entry name" value="EXONUCLEASE V"/>
    <property type="match status" value="1"/>
</dbReference>
<keyword evidence="6" id="KW-0479">Metal-binding</keyword>
<evidence type="ECO:0000256" key="9">
    <source>
        <dbReference type="ARBA" id="ARBA00023004"/>
    </source>
</evidence>
<dbReference type="GO" id="GO:0005739">
    <property type="term" value="C:mitochondrion"/>
    <property type="evidence" value="ECO:0007669"/>
    <property type="project" value="TreeGrafter"/>
</dbReference>
<keyword evidence="6" id="KW-0004">4Fe-4S</keyword>
<evidence type="ECO:0000256" key="4">
    <source>
        <dbReference type="ARBA" id="ARBA00011245"/>
    </source>
</evidence>
<comment type="similarity">
    <text evidence="3">Belongs to the EXO5 family.</text>
</comment>
<dbReference type="STRING" id="294746.A5DAJ5"/>
<evidence type="ECO:0000256" key="7">
    <source>
        <dbReference type="ARBA" id="ARBA00022722"/>
    </source>
</evidence>
<dbReference type="KEGG" id="pgu:PGUG_00300"/>
<dbReference type="GO" id="GO:0036297">
    <property type="term" value="P:interstrand cross-link repair"/>
    <property type="evidence" value="ECO:0007669"/>
    <property type="project" value="TreeGrafter"/>
</dbReference>
<dbReference type="InterPro" id="IPR019190">
    <property type="entry name" value="EXOV"/>
</dbReference>
<dbReference type="RefSeq" id="XP_001486923.2">
    <property type="nucleotide sequence ID" value="XM_001486873.1"/>
</dbReference>
<comment type="subunit">
    <text evidence="4">Monomer.</text>
</comment>
<protein>
    <recommendedName>
        <fullName evidence="5">Exonuclease V, mitochondrial</fullName>
    </recommendedName>
    <alternativeName>
        <fullName evidence="11">Defects in morphology protein 1</fullName>
    </alternativeName>
</protein>
<dbReference type="GeneID" id="5129312"/>
<comment type="cofactor">
    <cofactor evidence="1">
        <name>Mg(2+)</name>
        <dbReference type="ChEBI" id="CHEBI:18420"/>
    </cofactor>
</comment>
<keyword evidence="13" id="KW-1185">Reference proteome</keyword>
<accession>A5DAJ5</accession>
<dbReference type="Pfam" id="PF09810">
    <property type="entry name" value="Exo5"/>
    <property type="match status" value="1"/>
</dbReference>
<evidence type="ECO:0000256" key="11">
    <source>
        <dbReference type="ARBA" id="ARBA00030412"/>
    </source>
</evidence>
<evidence type="ECO:0000256" key="5">
    <source>
        <dbReference type="ARBA" id="ARBA00013561"/>
    </source>
</evidence>
<keyword evidence="8" id="KW-0269">Exonuclease</keyword>
<sequence length="520" mass="59276">MRRWNSSSSLNEGSKILRSFVLGSSTQHNSSGPLRELQNNFHIDKNGGLPLSRPPYIEPPFQFHSKINADASYVDMPRLSVTRLLVSSWCELRDYYRVYSGSPAVTKTAQMERGTDLHLQLEQDTHQQVDTSGLDEYLSVLVANADPEILPVSPIESELAADWCENITSRLFSLVTLSEAREVLVHGYLDLESGKLECTDRSTLISGIIDLLKITNRSDPHGYTLFEEIQQSLEFEFHNGPLDMTKFFPLASSIIASHSRNFTLQISDIKTRSFNRLPTQTSVLEAARHQVGIYRKFTENLAENGYNMLVRNAQIRHADIDKPIEFSTALQLLRKYPHLLYDDFTKLADGRPIGFKLYDSHQNEQPYKLGDFVDVASFSHQMATEQNYNDTAFDYSQIITDSIAKTWKTPLTLRYFAARASQFFQILHPLLGPSTTVEYYNARTGQYFDTRHYHYDEEDIAKVIENSAHFWSGKREPVGVDDLAKCKYCEFSARCCVPHPNLKVPQHMGTVGSKISQFLQ</sequence>
<keyword evidence="10" id="KW-0411">Iron-sulfur</keyword>
<proteinExistence type="inferred from homology"/>
<dbReference type="EMBL" id="CH408155">
    <property type="protein sequence ID" value="EDK36202.2"/>
    <property type="molecule type" value="Genomic_DNA"/>
</dbReference>
<dbReference type="GO" id="GO:0045145">
    <property type="term" value="F:single-stranded DNA 5'-3' DNA exonuclease activity"/>
    <property type="evidence" value="ECO:0007669"/>
    <property type="project" value="InterPro"/>
</dbReference>
<evidence type="ECO:0000256" key="3">
    <source>
        <dbReference type="ARBA" id="ARBA00009797"/>
    </source>
</evidence>
<dbReference type="GO" id="GO:0005634">
    <property type="term" value="C:nucleus"/>
    <property type="evidence" value="ECO:0007669"/>
    <property type="project" value="TreeGrafter"/>
</dbReference>
<evidence type="ECO:0000313" key="12">
    <source>
        <dbReference type="EMBL" id="EDK36202.2"/>
    </source>
</evidence>
<evidence type="ECO:0000256" key="10">
    <source>
        <dbReference type="ARBA" id="ARBA00023014"/>
    </source>
</evidence>
<dbReference type="PANTHER" id="PTHR14464:SF4">
    <property type="entry name" value="EXONUCLEASE V"/>
    <property type="match status" value="1"/>
</dbReference>
<evidence type="ECO:0000256" key="6">
    <source>
        <dbReference type="ARBA" id="ARBA00022485"/>
    </source>
</evidence>
<organism evidence="12 13">
    <name type="scientific">Meyerozyma guilliermondii (strain ATCC 6260 / CBS 566 / DSM 6381 / JCM 1539 / NBRC 10279 / NRRL Y-324)</name>
    <name type="common">Yeast</name>
    <name type="synonym">Candida guilliermondii</name>
    <dbReference type="NCBI Taxonomy" id="294746"/>
    <lineage>
        <taxon>Eukaryota</taxon>
        <taxon>Fungi</taxon>
        <taxon>Dikarya</taxon>
        <taxon>Ascomycota</taxon>
        <taxon>Saccharomycotina</taxon>
        <taxon>Pichiomycetes</taxon>
        <taxon>Debaryomycetaceae</taxon>
        <taxon>Meyerozyma</taxon>
    </lineage>
</organism>
<comment type="cofactor">
    <cofactor evidence="2">
        <name>[4Fe-4S] cluster</name>
        <dbReference type="ChEBI" id="CHEBI:49883"/>
    </cofactor>
</comment>
<keyword evidence="8" id="KW-0378">Hydrolase</keyword>
<dbReference type="InParanoid" id="A5DAJ5"/>
<reference evidence="12 13" key="1">
    <citation type="journal article" date="2009" name="Nature">
        <title>Evolution of pathogenicity and sexual reproduction in eight Candida genomes.</title>
        <authorList>
            <person name="Butler G."/>
            <person name="Rasmussen M.D."/>
            <person name="Lin M.F."/>
            <person name="Santos M.A."/>
            <person name="Sakthikumar S."/>
            <person name="Munro C.A."/>
            <person name="Rheinbay E."/>
            <person name="Grabherr M."/>
            <person name="Forche A."/>
            <person name="Reedy J.L."/>
            <person name="Agrafioti I."/>
            <person name="Arnaud M.B."/>
            <person name="Bates S."/>
            <person name="Brown A.J."/>
            <person name="Brunke S."/>
            <person name="Costanzo M.C."/>
            <person name="Fitzpatrick D.A."/>
            <person name="de Groot P.W."/>
            <person name="Harris D."/>
            <person name="Hoyer L.L."/>
            <person name="Hube B."/>
            <person name="Klis F.M."/>
            <person name="Kodira C."/>
            <person name="Lennard N."/>
            <person name="Logue M.E."/>
            <person name="Martin R."/>
            <person name="Neiman A.M."/>
            <person name="Nikolaou E."/>
            <person name="Quail M.A."/>
            <person name="Quinn J."/>
            <person name="Santos M.C."/>
            <person name="Schmitzberger F.F."/>
            <person name="Sherlock G."/>
            <person name="Shah P."/>
            <person name="Silverstein K.A."/>
            <person name="Skrzypek M.S."/>
            <person name="Soll D."/>
            <person name="Staggs R."/>
            <person name="Stansfield I."/>
            <person name="Stumpf M.P."/>
            <person name="Sudbery P.E."/>
            <person name="Srikantha T."/>
            <person name="Zeng Q."/>
            <person name="Berman J."/>
            <person name="Berriman M."/>
            <person name="Heitman J."/>
            <person name="Gow N.A."/>
            <person name="Lorenz M.C."/>
            <person name="Birren B.W."/>
            <person name="Kellis M."/>
            <person name="Cuomo C.A."/>
        </authorList>
    </citation>
    <scope>NUCLEOTIDE SEQUENCE [LARGE SCALE GENOMIC DNA]</scope>
    <source>
        <strain evidence="13">ATCC 6260 / CBS 566 / DSM 6381 / JCM 1539 / NBRC 10279 / NRRL Y-324</strain>
    </source>
</reference>
<evidence type="ECO:0000256" key="1">
    <source>
        <dbReference type="ARBA" id="ARBA00001946"/>
    </source>
</evidence>
<evidence type="ECO:0000256" key="8">
    <source>
        <dbReference type="ARBA" id="ARBA00022839"/>
    </source>
</evidence>
<dbReference type="eggNOG" id="ENOG502QR0P">
    <property type="taxonomic scope" value="Eukaryota"/>
</dbReference>